<dbReference type="InterPro" id="IPR017927">
    <property type="entry name" value="FAD-bd_FR_type"/>
</dbReference>
<dbReference type="Pfam" id="PF00970">
    <property type="entry name" value="FAD_binding_6"/>
    <property type="match status" value="1"/>
</dbReference>
<dbReference type="Pfam" id="PF00111">
    <property type="entry name" value="Fer2"/>
    <property type="match status" value="1"/>
</dbReference>
<dbReference type="Gene3D" id="2.40.30.10">
    <property type="entry name" value="Translation factors"/>
    <property type="match status" value="1"/>
</dbReference>
<evidence type="ECO:0000256" key="2">
    <source>
        <dbReference type="ARBA" id="ARBA00022714"/>
    </source>
</evidence>
<proteinExistence type="predicted"/>
<feature type="domain" description="FAD-binding FR-type" evidence="5">
    <location>
        <begin position="103"/>
        <end position="203"/>
    </location>
</feature>
<dbReference type="InterPro" id="IPR001709">
    <property type="entry name" value="Flavoprot_Pyr_Nucl_cyt_Rdtase"/>
</dbReference>
<evidence type="ECO:0000313" key="7">
    <source>
        <dbReference type="Proteomes" id="UP001154266"/>
    </source>
</evidence>
<organism evidence="6 7">
    <name type="scientific">Mycolicibacterium gadium</name>
    <name type="common">Mycobacterium gadium</name>
    <dbReference type="NCBI Taxonomy" id="1794"/>
    <lineage>
        <taxon>Bacteria</taxon>
        <taxon>Bacillati</taxon>
        <taxon>Actinomycetota</taxon>
        <taxon>Actinomycetes</taxon>
        <taxon>Mycobacteriales</taxon>
        <taxon>Mycobacteriaceae</taxon>
        <taxon>Mycolicibacterium</taxon>
    </lineage>
</organism>
<evidence type="ECO:0000256" key="1">
    <source>
        <dbReference type="ARBA" id="ARBA00001974"/>
    </source>
</evidence>
<keyword evidence="2" id="KW-0408">Iron</keyword>
<dbReference type="Proteomes" id="UP001154266">
    <property type="component" value="Unassembled WGS sequence"/>
</dbReference>
<dbReference type="PROSITE" id="PS51384">
    <property type="entry name" value="FAD_FR"/>
    <property type="match status" value="1"/>
</dbReference>
<dbReference type="EMBL" id="JAKZMO010000041">
    <property type="protein sequence ID" value="MDG5486703.1"/>
    <property type="molecule type" value="Genomic_DNA"/>
</dbReference>
<dbReference type="InterPro" id="IPR001433">
    <property type="entry name" value="OxRdtase_FAD/NAD-bd"/>
</dbReference>
<dbReference type="InterPro" id="IPR036010">
    <property type="entry name" value="2Fe-2S_ferredoxin-like_sf"/>
</dbReference>
<evidence type="ECO:0000313" key="6">
    <source>
        <dbReference type="EMBL" id="MDG5486703.1"/>
    </source>
</evidence>
<dbReference type="Gene3D" id="3.10.20.30">
    <property type="match status" value="1"/>
</dbReference>
<accession>A0ABT6GZR0</accession>
<dbReference type="Gene3D" id="3.40.50.80">
    <property type="entry name" value="Nucleotide-binding domain of ferredoxin-NADP reductase (FNR) module"/>
    <property type="match status" value="1"/>
</dbReference>
<keyword evidence="7" id="KW-1185">Reference proteome</keyword>
<reference evidence="6" key="1">
    <citation type="journal article" date="2023" name="Environ. Microbiol.">
        <title>The 2-methylpropene degradation pathway in Mycobacteriaceae family strains.</title>
        <authorList>
            <person name="Helbich S."/>
            <person name="Barrantes I."/>
            <person name="Dos Anjos Borges L.G."/>
            <person name="Pieper D.H."/>
            <person name="Vainshtein Y."/>
            <person name="Sohn K."/>
            <person name="Engesser K.H."/>
        </authorList>
    </citation>
    <scope>NUCLEOTIDE SEQUENCE</scope>
    <source>
        <strain evidence="6">IBE100</strain>
    </source>
</reference>
<comment type="caution">
    <text evidence="6">The sequence shown here is derived from an EMBL/GenBank/DDBJ whole genome shotgun (WGS) entry which is preliminary data.</text>
</comment>
<dbReference type="SUPFAM" id="SSF52343">
    <property type="entry name" value="Ferredoxin reductase-like, C-terminal NADP-linked domain"/>
    <property type="match status" value="1"/>
</dbReference>
<dbReference type="InterPro" id="IPR008333">
    <property type="entry name" value="Cbr1-like_FAD-bd_dom"/>
</dbReference>
<gene>
    <name evidence="6" type="ORF">MNO81_28245</name>
</gene>
<keyword evidence="3" id="KW-0411">Iron-sulfur</keyword>
<name>A0ABT6GZR0_MYCGU</name>
<dbReference type="InterPro" id="IPR050415">
    <property type="entry name" value="MRET"/>
</dbReference>
<dbReference type="InterPro" id="IPR006058">
    <property type="entry name" value="2Fe2S_fd_BS"/>
</dbReference>
<dbReference type="PRINTS" id="PR00410">
    <property type="entry name" value="PHEHYDRXLASE"/>
</dbReference>
<evidence type="ECO:0000259" key="4">
    <source>
        <dbReference type="PROSITE" id="PS51085"/>
    </source>
</evidence>
<dbReference type="InterPro" id="IPR012675">
    <property type="entry name" value="Beta-grasp_dom_sf"/>
</dbReference>
<keyword evidence="2" id="KW-0001">2Fe-2S</keyword>
<dbReference type="Pfam" id="PF00175">
    <property type="entry name" value="NAD_binding_1"/>
    <property type="match status" value="1"/>
</dbReference>
<dbReference type="PRINTS" id="PR00371">
    <property type="entry name" value="FPNCR"/>
</dbReference>
<comment type="cofactor">
    <cofactor evidence="1">
        <name>FAD</name>
        <dbReference type="ChEBI" id="CHEBI:57692"/>
    </cofactor>
</comment>
<dbReference type="SUPFAM" id="SSF63380">
    <property type="entry name" value="Riboflavin synthase domain-like"/>
    <property type="match status" value="1"/>
</dbReference>
<dbReference type="PROSITE" id="PS00197">
    <property type="entry name" value="2FE2S_FER_1"/>
    <property type="match status" value="1"/>
</dbReference>
<dbReference type="PANTHER" id="PTHR47354:SF5">
    <property type="entry name" value="PROTEIN RFBI"/>
    <property type="match status" value="1"/>
</dbReference>
<dbReference type="PANTHER" id="PTHR47354">
    <property type="entry name" value="NADH OXIDOREDUCTASE HCR"/>
    <property type="match status" value="1"/>
</dbReference>
<dbReference type="InterPro" id="IPR001041">
    <property type="entry name" value="2Fe-2S_ferredoxin-type"/>
</dbReference>
<sequence length="352" mass="39012">MTSYTITVEPLGREVQCRDDQNILDACLREGVWLPHACTHGTCATCKVQIVEGEVEQNDASAFALMDFERNEGKTLICVATPQSDVVIEADVELEKGIVFHPVGDYVGTLAQIEDCARDTRRLLIDLDKEMVFNAGQYVQVSIPGKGVSRSWSMANPPGQPKRVELNVRRTPGGLGTDGWVFKDLAVGDQIEIAGPYGRFFLREQRSEPVILIGGGTGLAPLKAMVRHVLETGLNHKMHLYQGARTQADLYDVEFFRQLEEKFPDQFVYRPCLSDDEVEGTSHGLVTDVMSEDFPTCRGHTAYLCGPPPMVEAAIKALIKKRLFPRDIYREDFFDTSDKATGGVRSPLIGTS</sequence>
<protein>
    <submittedName>
        <fullName evidence="6">2Fe-2S iron-sulfur cluster-binding protein</fullName>
    </submittedName>
</protein>
<dbReference type="PROSITE" id="PS51085">
    <property type="entry name" value="2FE2S_FER_2"/>
    <property type="match status" value="1"/>
</dbReference>
<evidence type="ECO:0000259" key="5">
    <source>
        <dbReference type="PROSITE" id="PS51384"/>
    </source>
</evidence>
<evidence type="ECO:0000256" key="3">
    <source>
        <dbReference type="ARBA" id="ARBA00023014"/>
    </source>
</evidence>
<dbReference type="InterPro" id="IPR039261">
    <property type="entry name" value="FNR_nucleotide-bd"/>
</dbReference>
<dbReference type="CDD" id="cd00207">
    <property type="entry name" value="fer2"/>
    <property type="match status" value="1"/>
</dbReference>
<keyword evidence="2" id="KW-0479">Metal-binding</keyword>
<dbReference type="InterPro" id="IPR017938">
    <property type="entry name" value="Riboflavin_synthase-like_b-brl"/>
</dbReference>
<dbReference type="SUPFAM" id="SSF54292">
    <property type="entry name" value="2Fe-2S ferredoxin-like"/>
    <property type="match status" value="1"/>
</dbReference>
<feature type="domain" description="2Fe-2S ferredoxin-type" evidence="4">
    <location>
        <begin position="4"/>
        <end position="94"/>
    </location>
</feature>